<dbReference type="EMBL" id="JAJSOW010000004">
    <property type="protein sequence ID" value="KAI9191097.1"/>
    <property type="molecule type" value="Genomic_DNA"/>
</dbReference>
<dbReference type="AlphaFoldDB" id="A0AAD5J969"/>
<reference evidence="1" key="1">
    <citation type="journal article" date="2022" name="Plant J.">
        <title>Strategies of tolerance reflected in two North American maple genomes.</title>
        <authorList>
            <person name="McEvoy S.L."/>
            <person name="Sezen U.U."/>
            <person name="Trouern-Trend A."/>
            <person name="McMahon S.M."/>
            <person name="Schaberg P.G."/>
            <person name="Yang J."/>
            <person name="Wegrzyn J.L."/>
            <person name="Swenson N.G."/>
        </authorList>
    </citation>
    <scope>NUCLEOTIDE SEQUENCE</scope>
    <source>
        <strain evidence="1">91603</strain>
    </source>
</reference>
<protein>
    <submittedName>
        <fullName evidence="1">Uncharacterized protein</fullName>
    </submittedName>
</protein>
<reference evidence="1" key="2">
    <citation type="submission" date="2023-02" db="EMBL/GenBank/DDBJ databases">
        <authorList>
            <person name="Swenson N.G."/>
            <person name="Wegrzyn J.L."/>
            <person name="Mcevoy S.L."/>
        </authorList>
    </citation>
    <scope>NUCLEOTIDE SEQUENCE</scope>
    <source>
        <strain evidence="1">91603</strain>
        <tissue evidence="1">Leaf</tissue>
    </source>
</reference>
<comment type="caution">
    <text evidence="1">The sequence shown here is derived from an EMBL/GenBank/DDBJ whole genome shotgun (WGS) entry which is preliminary data.</text>
</comment>
<dbReference type="Proteomes" id="UP001064489">
    <property type="component" value="Chromosome 6"/>
</dbReference>
<accession>A0AAD5J969</accession>
<evidence type="ECO:0000313" key="2">
    <source>
        <dbReference type="Proteomes" id="UP001064489"/>
    </source>
</evidence>
<gene>
    <name evidence="1" type="ORF">LWI28_003594</name>
</gene>
<name>A0AAD5J969_ACENE</name>
<sequence length="87" mass="9726">MKETEVEIVDEMVADGMATNQFAKSKLNLDVSHIFSLKGDVRSNVRDKQVNPISVASSAELSSVKHKLSHDHYEHHLHQLMSNKLSG</sequence>
<proteinExistence type="predicted"/>
<organism evidence="1 2">
    <name type="scientific">Acer negundo</name>
    <name type="common">Box elder</name>
    <dbReference type="NCBI Taxonomy" id="4023"/>
    <lineage>
        <taxon>Eukaryota</taxon>
        <taxon>Viridiplantae</taxon>
        <taxon>Streptophyta</taxon>
        <taxon>Embryophyta</taxon>
        <taxon>Tracheophyta</taxon>
        <taxon>Spermatophyta</taxon>
        <taxon>Magnoliopsida</taxon>
        <taxon>eudicotyledons</taxon>
        <taxon>Gunneridae</taxon>
        <taxon>Pentapetalae</taxon>
        <taxon>rosids</taxon>
        <taxon>malvids</taxon>
        <taxon>Sapindales</taxon>
        <taxon>Sapindaceae</taxon>
        <taxon>Hippocastanoideae</taxon>
        <taxon>Acereae</taxon>
        <taxon>Acer</taxon>
    </lineage>
</organism>
<evidence type="ECO:0000313" key="1">
    <source>
        <dbReference type="EMBL" id="KAI9191097.1"/>
    </source>
</evidence>
<keyword evidence="2" id="KW-1185">Reference proteome</keyword>